<evidence type="ECO:0000313" key="2">
    <source>
        <dbReference type="EMBL" id="KNY27578.1"/>
    </source>
</evidence>
<feature type="transmembrane region" description="Helical" evidence="1">
    <location>
        <begin position="6"/>
        <end position="27"/>
    </location>
</feature>
<proteinExistence type="predicted"/>
<keyword evidence="1" id="KW-1133">Transmembrane helix</keyword>
<reference evidence="3" key="1">
    <citation type="submission" date="2015-07" db="EMBL/GenBank/DDBJ databases">
        <title>Near-Complete Genome Sequence of the Cellulolytic Bacterium Bacteroides (Pseudobacteroides) cellulosolvens ATCC 35603.</title>
        <authorList>
            <person name="Dassa B."/>
            <person name="Utturkar S.M."/>
            <person name="Klingeman D.M."/>
            <person name="Hurt R.A."/>
            <person name="Keller M."/>
            <person name="Xu J."/>
            <person name="Reddy Y.H.K."/>
            <person name="Borovok I."/>
            <person name="Grinberg I.R."/>
            <person name="Lamed R."/>
            <person name="Zhivin O."/>
            <person name="Bayer E.A."/>
            <person name="Brown S.D."/>
        </authorList>
    </citation>
    <scope>NUCLEOTIDE SEQUENCE [LARGE SCALE GENOMIC DNA]</scope>
    <source>
        <strain evidence="3">DSM 2933</strain>
    </source>
</reference>
<evidence type="ECO:0000313" key="3">
    <source>
        <dbReference type="Proteomes" id="UP000036923"/>
    </source>
</evidence>
<sequence length="216" mass="23912" precursor="true">MANKYIKYVSLTVTILAVAFVTIFTFAKNENNISDTKIIGSKSFDETAFRIKINSIDEILKFADLVAIGKVIDDGKTVETEFPLPGGESQAKKLKAMYPNINTKMEVTHTNVQIEKVIYGSSPTTDIITVGQMGQAGNDEGETKIKREQKVLLILKKHPGTDNLYSSVDAENGLFKIEKNSKVISFSDNEAVSKYDNNNVDILVNDITNGLKKQKK</sequence>
<evidence type="ECO:0000256" key="1">
    <source>
        <dbReference type="SAM" id="Phobius"/>
    </source>
</evidence>
<dbReference type="Proteomes" id="UP000036923">
    <property type="component" value="Unassembled WGS sequence"/>
</dbReference>
<name>A0A0L6JP69_9FIRM</name>
<keyword evidence="1" id="KW-0812">Transmembrane</keyword>
<gene>
    <name evidence="2" type="ORF">Bccel_2849</name>
</gene>
<protein>
    <submittedName>
        <fullName evidence="2">Uncharacterized protein</fullName>
    </submittedName>
</protein>
<keyword evidence="3" id="KW-1185">Reference proteome</keyword>
<keyword evidence="1" id="KW-0472">Membrane</keyword>
<dbReference type="AlphaFoldDB" id="A0A0L6JP69"/>
<dbReference type="RefSeq" id="WP_036945585.1">
    <property type="nucleotide sequence ID" value="NZ_JQKC01000059.1"/>
</dbReference>
<comment type="caution">
    <text evidence="2">The sequence shown here is derived from an EMBL/GenBank/DDBJ whole genome shotgun (WGS) entry which is preliminary data.</text>
</comment>
<dbReference type="PATRIC" id="fig|398512.5.peg.2984"/>
<organism evidence="2 3">
    <name type="scientific">Pseudobacteroides cellulosolvens ATCC 35603 = DSM 2933</name>
    <dbReference type="NCBI Taxonomy" id="398512"/>
    <lineage>
        <taxon>Bacteria</taxon>
        <taxon>Bacillati</taxon>
        <taxon>Bacillota</taxon>
        <taxon>Clostridia</taxon>
        <taxon>Eubacteriales</taxon>
        <taxon>Oscillospiraceae</taxon>
        <taxon>Pseudobacteroides</taxon>
    </lineage>
</organism>
<dbReference type="EMBL" id="LGTC01000001">
    <property type="protein sequence ID" value="KNY27578.1"/>
    <property type="molecule type" value="Genomic_DNA"/>
</dbReference>
<dbReference type="OrthoDB" id="9927779at2"/>
<accession>A0A0L6JP69</accession>